<dbReference type="KEGG" id="ock:EXM22_04125"/>
<dbReference type="InterPro" id="IPR046853">
    <property type="entry name" value="PilZN3"/>
</dbReference>
<name>A0A5C1QGJ7_9SPIO</name>
<protein>
    <submittedName>
        <fullName evidence="3">PilZ domain-containing protein</fullName>
    </submittedName>
</protein>
<dbReference type="Pfam" id="PF07238">
    <property type="entry name" value="PilZ"/>
    <property type="match status" value="1"/>
</dbReference>
<gene>
    <name evidence="3" type="ORF">EXM22_04125</name>
</gene>
<dbReference type="EMBL" id="CP036150">
    <property type="protein sequence ID" value="QEN07215.1"/>
    <property type="molecule type" value="Genomic_DNA"/>
</dbReference>
<dbReference type="RefSeq" id="WP_149485297.1">
    <property type="nucleotide sequence ID" value="NZ_CP036150.1"/>
</dbReference>
<dbReference type="OrthoDB" id="350778at2"/>
<keyword evidence="4" id="KW-1185">Reference proteome</keyword>
<sequence length="266" mass="30035">MAIVTNQIIKDLYNKYRSIEVTFNKEVIKSTGLQPKKVFLKLKEGPHACLLYATSLESARILVSLTDTMVSNIIEEEPNISLRLSFLRDDQPKPVELNFFIQGRLSNFTKYSANQPDLYFSTLTYSTRPPDDLIEILGFLLEANVNATKRKEDRVLVTADSMKKLDLGSKNCVLLVDSLPRKGILRDLSFSGAKVIVPGNAKFLINKAAELKIINSKGEYISIEGQILRFEEVQGRRDLAAIAIHFPLEALPLAYKVMINNFLLKR</sequence>
<proteinExistence type="predicted"/>
<feature type="domain" description="PilZ" evidence="1">
    <location>
        <begin position="171"/>
        <end position="246"/>
    </location>
</feature>
<dbReference type="AlphaFoldDB" id="A0A5C1QGJ7"/>
<evidence type="ECO:0000259" key="1">
    <source>
        <dbReference type="Pfam" id="PF07238"/>
    </source>
</evidence>
<dbReference type="InterPro" id="IPR009875">
    <property type="entry name" value="PilZ_domain"/>
</dbReference>
<reference evidence="3 4" key="1">
    <citation type="submission" date="2019-02" db="EMBL/GenBank/DDBJ databases">
        <title>Complete Genome Sequence and Methylome Analysis of free living Spirochaetas.</title>
        <authorList>
            <person name="Fomenkov A."/>
            <person name="Dubinina G."/>
            <person name="Leshcheva N."/>
            <person name="Mikheeva N."/>
            <person name="Grabovich M."/>
            <person name="Vincze T."/>
            <person name="Roberts R.J."/>
        </authorList>
    </citation>
    <scope>NUCLEOTIDE SEQUENCE [LARGE SCALE GENOMIC DNA]</scope>
    <source>
        <strain evidence="3 4">K2</strain>
    </source>
</reference>
<organism evidence="3 4">
    <name type="scientific">Oceanispirochaeta crateris</name>
    <dbReference type="NCBI Taxonomy" id="2518645"/>
    <lineage>
        <taxon>Bacteria</taxon>
        <taxon>Pseudomonadati</taxon>
        <taxon>Spirochaetota</taxon>
        <taxon>Spirochaetia</taxon>
        <taxon>Spirochaetales</taxon>
        <taxon>Spirochaetaceae</taxon>
        <taxon>Oceanispirochaeta</taxon>
    </lineage>
</organism>
<feature type="domain" description="PilZN3" evidence="2">
    <location>
        <begin position="7"/>
        <end position="144"/>
    </location>
</feature>
<dbReference type="GO" id="GO:0035438">
    <property type="term" value="F:cyclic-di-GMP binding"/>
    <property type="evidence" value="ECO:0007669"/>
    <property type="project" value="InterPro"/>
</dbReference>
<accession>A0A5C1QGJ7</accession>
<evidence type="ECO:0000313" key="4">
    <source>
        <dbReference type="Proteomes" id="UP000324209"/>
    </source>
</evidence>
<evidence type="ECO:0000313" key="3">
    <source>
        <dbReference type="EMBL" id="QEN07215.1"/>
    </source>
</evidence>
<dbReference type="Pfam" id="PF20424">
    <property type="entry name" value="PilZN3"/>
    <property type="match status" value="1"/>
</dbReference>
<evidence type="ECO:0000259" key="2">
    <source>
        <dbReference type="Pfam" id="PF20424"/>
    </source>
</evidence>
<dbReference type="Proteomes" id="UP000324209">
    <property type="component" value="Chromosome"/>
</dbReference>